<dbReference type="InterPro" id="IPR025411">
    <property type="entry name" value="DUF4136"/>
</dbReference>
<dbReference type="OrthoDB" id="677831at2"/>
<evidence type="ECO:0000313" key="2">
    <source>
        <dbReference type="Proteomes" id="UP000318946"/>
    </source>
</evidence>
<protein>
    <submittedName>
        <fullName evidence="1">Uncharacterized protein</fullName>
    </submittedName>
</protein>
<name>A0A3D3YMX7_9BACT</name>
<sequence>MTTKNLLTSLLVLLAVAVVSCQKEPSTSGLHEDYLVYTDYDQQADFSDVETFYLPDSILVIGNADKTEYWKDADAQEIIGTVADLMESRNFVRTDDKETAQTGLQISYVERVTYFVGYDYPYWWWYYPYYWAPGYWGDWLGWHYPYQVYYGYTAGSMLIEMVDLTADRQSNRKLPVIWDSFIGGLLTSSHKVNMQRTLDAVNQAFMQSPYLETNSVNR</sequence>
<dbReference type="RefSeq" id="WP_034779249.1">
    <property type="nucleotide sequence ID" value="NZ_AP019735.1"/>
</dbReference>
<proteinExistence type="predicted"/>
<dbReference type="PROSITE" id="PS51257">
    <property type="entry name" value="PROKAR_LIPOPROTEIN"/>
    <property type="match status" value="1"/>
</dbReference>
<reference evidence="2" key="1">
    <citation type="submission" date="2019-06" db="EMBL/GenBank/DDBJ databases">
        <title>Alistipes onderdonkii subsp. vulgaris subsp. nov., Alistipes dispar sp. nov. and Alistipes communis sp. nov., isolated from human faeces, and creation of Alistipes onderdonkii subsp. onderdonkii subsp. nov.</title>
        <authorList>
            <person name="Sakamoto M."/>
            <person name="Ikeyama N."/>
            <person name="Ogata Y."/>
            <person name="Suda W."/>
            <person name="Iino T."/>
            <person name="Hattori M."/>
            <person name="Ohkuma M."/>
        </authorList>
    </citation>
    <scope>NUCLEOTIDE SEQUENCE [LARGE SCALE GENOMIC DNA]</scope>
    <source>
        <strain evidence="2">5CBH24</strain>
    </source>
</reference>
<dbReference type="STRING" id="1118061.GCA_000311925_00010"/>
<accession>A0A4Y1WRD7</accession>
<dbReference type="Pfam" id="PF13590">
    <property type="entry name" value="DUF4136"/>
    <property type="match status" value="1"/>
</dbReference>
<dbReference type="Proteomes" id="UP000318946">
    <property type="component" value="Chromosome"/>
</dbReference>
<dbReference type="AlphaFoldDB" id="A0A3D3YMX7"/>
<accession>A0A3D3YMX7</accession>
<dbReference type="KEGG" id="acou:A5CBH24_00290"/>
<organism evidence="1 2">
    <name type="scientific">Alistipes communis</name>
    <dbReference type="NCBI Taxonomy" id="2585118"/>
    <lineage>
        <taxon>Bacteria</taxon>
        <taxon>Pseudomonadati</taxon>
        <taxon>Bacteroidota</taxon>
        <taxon>Bacteroidia</taxon>
        <taxon>Bacteroidales</taxon>
        <taxon>Rikenellaceae</taxon>
        <taxon>Alistipes</taxon>
    </lineage>
</organism>
<dbReference type="GeneID" id="78340751"/>
<keyword evidence="2" id="KW-1185">Reference proteome</keyword>
<gene>
    <name evidence="1" type="ORF">A5CBH24_00290</name>
</gene>
<dbReference type="EMBL" id="AP019735">
    <property type="protein sequence ID" value="BBL02716.1"/>
    <property type="molecule type" value="Genomic_DNA"/>
</dbReference>
<dbReference type="Gene3D" id="3.30.160.670">
    <property type="match status" value="1"/>
</dbReference>
<evidence type="ECO:0000313" key="1">
    <source>
        <dbReference type="EMBL" id="BBL02716.1"/>
    </source>
</evidence>
<accession>A0A4Y1XNE6</accession>